<evidence type="ECO:0000256" key="1">
    <source>
        <dbReference type="ARBA" id="ARBA00001913"/>
    </source>
</evidence>
<evidence type="ECO:0000256" key="3">
    <source>
        <dbReference type="SAM" id="MobiDB-lite"/>
    </source>
</evidence>
<dbReference type="PANTHER" id="PTHR43108">
    <property type="entry name" value="N-ACETYLGLUCOSAMINE-6-SULFATASE FAMILY MEMBER"/>
    <property type="match status" value="1"/>
</dbReference>
<sequence length="392" mass="43715">MSLPYGEPSAGGVSHVPPGWDWWVGLVGNSRYYNYTLSVNGTARRHGDRYEEDYLTDVITRYALEFLRGRSAGGAPFFLMVAPPAPHSPQTPAPQYARLFPGARAPRTASFNIAAEDKHRLLREPPSPLPEPVLRTLDGVFRDRWRTLLSVDDMVAALTERLAQMGLLDDTYLIYTSDHGYHLGQFSLTVDKRMPYEFDLRVPLYVRGGRLPAGRTVRAPVSAVDLAPTVLQLAGMDPDPEMDGVSLMEFVSAESGPVPADPLTSGPPLPRTSDPPPPRTALLISYNGETNMAVEQPCRFRGTNVSHCYERYACKCQDSADNTYRCIREMSAGLDRIVCRFSHPEFWEVYDLSADPDQLNNTAPILSDAEKDRWRRRLEAAERCSGAACRHI</sequence>
<dbReference type="GO" id="GO:0005539">
    <property type="term" value="F:glycosaminoglycan binding"/>
    <property type="evidence" value="ECO:0007669"/>
    <property type="project" value="TreeGrafter"/>
</dbReference>
<feature type="region of interest" description="Disordered" evidence="3">
    <location>
        <begin position="256"/>
        <end position="278"/>
    </location>
</feature>
<feature type="compositionally biased region" description="Pro residues" evidence="3">
    <location>
        <begin position="265"/>
        <end position="278"/>
    </location>
</feature>
<dbReference type="EMBL" id="VIIS01001124">
    <property type="protein sequence ID" value="KAF0301771.1"/>
    <property type="molecule type" value="Genomic_DNA"/>
</dbReference>
<dbReference type="SUPFAM" id="SSF53649">
    <property type="entry name" value="Alkaline phosphatase-like"/>
    <property type="match status" value="1"/>
</dbReference>
<dbReference type="GO" id="GO:0030203">
    <property type="term" value="P:glycosaminoglycan metabolic process"/>
    <property type="evidence" value="ECO:0007669"/>
    <property type="project" value="InterPro"/>
</dbReference>
<dbReference type="OrthoDB" id="96314at2759"/>
<dbReference type="InterPro" id="IPR017850">
    <property type="entry name" value="Alkaline_phosphatase_core_sf"/>
</dbReference>
<accession>A0A6A4WIP2</accession>
<dbReference type="PANTHER" id="PTHR43108:SF8">
    <property type="entry name" value="SD21168P"/>
    <property type="match status" value="1"/>
</dbReference>
<evidence type="ECO:0000313" key="5">
    <source>
        <dbReference type="EMBL" id="KAF0301771.1"/>
    </source>
</evidence>
<evidence type="ECO:0000259" key="4">
    <source>
        <dbReference type="Pfam" id="PF00884"/>
    </source>
</evidence>
<proteinExistence type="inferred from homology"/>
<comment type="cofactor">
    <cofactor evidence="1">
        <name>Ca(2+)</name>
        <dbReference type="ChEBI" id="CHEBI:29108"/>
    </cofactor>
</comment>
<dbReference type="PIRSF" id="PIRSF036666">
    <property type="entry name" value="G6S"/>
    <property type="match status" value="1"/>
</dbReference>
<evidence type="ECO:0000256" key="2">
    <source>
        <dbReference type="ARBA" id="ARBA00008779"/>
    </source>
</evidence>
<dbReference type="AlphaFoldDB" id="A0A6A4WIP2"/>
<dbReference type="Gene3D" id="3.40.720.10">
    <property type="entry name" value="Alkaline Phosphatase, subunit A"/>
    <property type="match status" value="1"/>
</dbReference>
<comment type="similarity">
    <text evidence="2">Belongs to the sulfatase family.</text>
</comment>
<feature type="domain" description="Sulfatase N-terminal" evidence="4">
    <location>
        <begin position="19"/>
        <end position="236"/>
    </location>
</feature>
<organism evidence="5 6">
    <name type="scientific">Amphibalanus amphitrite</name>
    <name type="common">Striped barnacle</name>
    <name type="synonym">Balanus amphitrite</name>
    <dbReference type="NCBI Taxonomy" id="1232801"/>
    <lineage>
        <taxon>Eukaryota</taxon>
        <taxon>Metazoa</taxon>
        <taxon>Ecdysozoa</taxon>
        <taxon>Arthropoda</taxon>
        <taxon>Crustacea</taxon>
        <taxon>Multicrustacea</taxon>
        <taxon>Cirripedia</taxon>
        <taxon>Thoracica</taxon>
        <taxon>Thoracicalcarea</taxon>
        <taxon>Balanomorpha</taxon>
        <taxon>Balanoidea</taxon>
        <taxon>Balanidae</taxon>
        <taxon>Amphibalaninae</taxon>
        <taxon>Amphibalanus</taxon>
    </lineage>
</organism>
<keyword evidence="6" id="KW-1185">Reference proteome</keyword>
<protein>
    <submittedName>
        <fullName evidence="5">N-acetylglucosamine-6-sulfatase</fullName>
    </submittedName>
</protein>
<name>A0A6A4WIP2_AMPAM</name>
<comment type="caution">
    <text evidence="5">The sequence shown here is derived from an EMBL/GenBank/DDBJ whole genome shotgun (WGS) entry which is preliminary data.</text>
</comment>
<dbReference type="Proteomes" id="UP000440578">
    <property type="component" value="Unassembled WGS sequence"/>
</dbReference>
<dbReference type="InterPro" id="IPR012251">
    <property type="entry name" value="GlcNAc_6-SO4ase"/>
</dbReference>
<reference evidence="5 6" key="1">
    <citation type="submission" date="2019-07" db="EMBL/GenBank/DDBJ databases">
        <title>Draft genome assembly of a fouling barnacle, Amphibalanus amphitrite (Darwin, 1854): The first reference genome for Thecostraca.</title>
        <authorList>
            <person name="Kim W."/>
        </authorList>
    </citation>
    <scope>NUCLEOTIDE SEQUENCE [LARGE SCALE GENOMIC DNA]</scope>
    <source>
        <strain evidence="5">SNU_AA5</strain>
        <tissue evidence="5">Soma without cirri and trophi</tissue>
    </source>
</reference>
<dbReference type="InterPro" id="IPR000917">
    <property type="entry name" value="Sulfatase_N"/>
</dbReference>
<dbReference type="GO" id="GO:0008449">
    <property type="term" value="F:N-acetylglucosamine-6-sulfatase activity"/>
    <property type="evidence" value="ECO:0007669"/>
    <property type="project" value="InterPro"/>
</dbReference>
<evidence type="ECO:0000313" key="6">
    <source>
        <dbReference type="Proteomes" id="UP000440578"/>
    </source>
</evidence>
<dbReference type="Pfam" id="PF00884">
    <property type="entry name" value="Sulfatase"/>
    <property type="match status" value="1"/>
</dbReference>
<dbReference type="CDD" id="cd16147">
    <property type="entry name" value="G6S"/>
    <property type="match status" value="1"/>
</dbReference>
<gene>
    <name evidence="5" type="primary">GNS_0</name>
    <name evidence="5" type="ORF">FJT64_025997</name>
</gene>